<gene>
    <name evidence="5" type="ORF">LECACI_7A001493</name>
</gene>
<accession>A0AAI9E801</accession>
<protein>
    <submittedName>
        <fullName evidence="5">Ankyrin repeat domain-containing 23</fullName>
    </submittedName>
</protein>
<proteinExistence type="predicted"/>
<dbReference type="InterPro" id="IPR002110">
    <property type="entry name" value="Ankyrin_rpt"/>
</dbReference>
<dbReference type="Gene3D" id="1.25.40.20">
    <property type="entry name" value="Ankyrin repeat-containing domain"/>
    <property type="match status" value="1"/>
</dbReference>
<organism evidence="5 6">
    <name type="scientific">Lecanosticta acicola</name>
    <dbReference type="NCBI Taxonomy" id="111012"/>
    <lineage>
        <taxon>Eukaryota</taxon>
        <taxon>Fungi</taxon>
        <taxon>Dikarya</taxon>
        <taxon>Ascomycota</taxon>
        <taxon>Pezizomycotina</taxon>
        <taxon>Dothideomycetes</taxon>
        <taxon>Dothideomycetidae</taxon>
        <taxon>Mycosphaerellales</taxon>
        <taxon>Mycosphaerellaceae</taxon>
        <taxon>Lecanosticta</taxon>
    </lineage>
</organism>
<feature type="region of interest" description="Disordered" evidence="4">
    <location>
        <begin position="492"/>
        <end position="513"/>
    </location>
</feature>
<dbReference type="AlphaFoldDB" id="A0AAI9E801"/>
<dbReference type="EMBL" id="CAVMBE010000005">
    <property type="protein sequence ID" value="CAK3840782.1"/>
    <property type="molecule type" value="Genomic_DNA"/>
</dbReference>
<name>A0AAI9E801_9PEZI</name>
<dbReference type="PROSITE" id="PS50297">
    <property type="entry name" value="ANK_REP_REGION"/>
    <property type="match status" value="2"/>
</dbReference>
<evidence type="ECO:0000313" key="6">
    <source>
        <dbReference type="Proteomes" id="UP001296104"/>
    </source>
</evidence>
<feature type="compositionally biased region" description="Basic residues" evidence="4">
    <location>
        <begin position="797"/>
        <end position="809"/>
    </location>
</feature>
<comment type="caution">
    <text evidence="5">The sequence shown here is derived from an EMBL/GenBank/DDBJ whole genome shotgun (WGS) entry which is preliminary data.</text>
</comment>
<sequence length="809" mass="89616">MAEILGGIQTAEAITGLMTAVTKIIVYCKKLKDAHKTAERVLDRIGGLEATLESVKMVLEERKQHHVQHHVPCHVQHAHHDVIPGLLSGNTRAIFEGNIRDNADRCKKTVERIQNKLDRYHSAKGEDHIRLADRQKLVRNAADLDRLLGILDAHKNTLVISLTILNIYDHDPSPAHINVNIDVPAATQTCPTGQQSPTSQHATCPDATCPDADTKGDLSEKALEDLQPIRHITDRILLSRLAESTGDTQRQPDCLAPPDPLRYTSTTSGIKSNSTIRVSEPAESPPATHPAQPRVEAITLPDQEALKEFILTYSERGRRYLDACQYAEAETCLDTAIAYLAALEDASSIQLSQLVGLLENLARAKAGLRCWSAAVKIVQDSLLNSNPLLERSDAGSPLQNRLIIARHLELLASVYLDKYLRDPDRTDEDWILAHNSAQDAWKVWYELETCGQAGWSKDQSDHLHECLHLLVRIYKAKDMHTEAQYYGRQLRGRNSSVERSVQHSHPQSRPRPLSCITSMPHPADPTIIHAFHNQSIDGITALRKAVEAENGWTLIHLLDPAPAGCNISVDEHDVDGTALHFAAAKGITSMISALLIGGANIDAVDDRHRTPLFLAVERGDHASMSIILSWNDGKVDKKTTHDRQGTLLHAAVKNVDTRCTELLLAAEPELLDQVDRFGQTALHYCAESGWVEQAQVLMQHAATVNVADNQGRYPVSLALTRDNGDHEAVLKMLLAAGASPGPTQLTTKQQQFYDRIHIRLAHKQRRATLVSESTHDISPRTSRATSVTTTAEGEERRRRRLSLFRVRSS</sequence>
<dbReference type="PANTHER" id="PTHR24198:SF165">
    <property type="entry name" value="ANKYRIN REPEAT-CONTAINING PROTEIN-RELATED"/>
    <property type="match status" value="1"/>
</dbReference>
<feature type="region of interest" description="Disordered" evidence="4">
    <location>
        <begin position="243"/>
        <end position="292"/>
    </location>
</feature>
<feature type="compositionally biased region" description="Polar residues" evidence="4">
    <location>
        <begin position="492"/>
        <end position="507"/>
    </location>
</feature>
<feature type="compositionally biased region" description="Polar residues" evidence="4">
    <location>
        <begin position="263"/>
        <end position="277"/>
    </location>
</feature>
<feature type="repeat" description="ANK" evidence="3">
    <location>
        <begin position="677"/>
        <end position="709"/>
    </location>
</feature>
<evidence type="ECO:0000256" key="1">
    <source>
        <dbReference type="ARBA" id="ARBA00022737"/>
    </source>
</evidence>
<dbReference type="SUPFAM" id="SSF48403">
    <property type="entry name" value="Ankyrin repeat"/>
    <property type="match status" value="1"/>
</dbReference>
<dbReference type="Proteomes" id="UP001296104">
    <property type="component" value="Unassembled WGS sequence"/>
</dbReference>
<dbReference type="PANTHER" id="PTHR24198">
    <property type="entry name" value="ANKYRIN REPEAT AND PROTEIN KINASE DOMAIN-CONTAINING PROTEIN"/>
    <property type="match status" value="1"/>
</dbReference>
<feature type="region of interest" description="Disordered" evidence="4">
    <location>
        <begin position="769"/>
        <end position="809"/>
    </location>
</feature>
<evidence type="ECO:0000256" key="2">
    <source>
        <dbReference type="ARBA" id="ARBA00023043"/>
    </source>
</evidence>
<dbReference type="InterPro" id="IPR036770">
    <property type="entry name" value="Ankyrin_rpt-contain_sf"/>
</dbReference>
<dbReference type="PROSITE" id="PS50088">
    <property type="entry name" value="ANK_REPEAT"/>
    <property type="match status" value="2"/>
</dbReference>
<evidence type="ECO:0000256" key="4">
    <source>
        <dbReference type="SAM" id="MobiDB-lite"/>
    </source>
</evidence>
<evidence type="ECO:0000313" key="5">
    <source>
        <dbReference type="EMBL" id="CAK3840782.1"/>
    </source>
</evidence>
<feature type="compositionally biased region" description="Low complexity" evidence="4">
    <location>
        <begin position="780"/>
        <end position="791"/>
    </location>
</feature>
<dbReference type="Pfam" id="PF12796">
    <property type="entry name" value="Ank_2"/>
    <property type="match status" value="2"/>
</dbReference>
<keyword evidence="6" id="KW-1185">Reference proteome</keyword>
<feature type="repeat" description="ANK" evidence="3">
    <location>
        <begin position="574"/>
        <end position="606"/>
    </location>
</feature>
<keyword evidence="2 3" id="KW-0040">ANK repeat</keyword>
<evidence type="ECO:0000256" key="3">
    <source>
        <dbReference type="PROSITE-ProRule" id="PRU00023"/>
    </source>
</evidence>
<reference evidence="5" key="1">
    <citation type="submission" date="2023-11" db="EMBL/GenBank/DDBJ databases">
        <authorList>
            <person name="Alioto T."/>
            <person name="Alioto T."/>
            <person name="Gomez Garrido J."/>
        </authorList>
    </citation>
    <scope>NUCLEOTIDE SEQUENCE</scope>
</reference>
<dbReference type="SMART" id="SM00248">
    <property type="entry name" value="ANK"/>
    <property type="match status" value="5"/>
</dbReference>
<keyword evidence="1" id="KW-0677">Repeat</keyword>